<gene>
    <name evidence="2" type="ORF">HPB51_029059</name>
</gene>
<dbReference type="VEuPathDB" id="VectorBase:LOC119168483"/>
<feature type="region of interest" description="Disordered" evidence="1">
    <location>
        <begin position="234"/>
        <end position="298"/>
    </location>
</feature>
<comment type="caution">
    <text evidence="2">The sequence shown here is derived from an EMBL/GenBank/DDBJ whole genome shotgun (WGS) entry which is preliminary data.</text>
</comment>
<reference evidence="2" key="1">
    <citation type="journal article" date="2020" name="Cell">
        <title>Large-Scale Comparative Analyses of Tick Genomes Elucidate Their Genetic Diversity and Vector Capacities.</title>
        <authorList>
            <consortium name="Tick Genome and Microbiome Consortium (TIGMIC)"/>
            <person name="Jia N."/>
            <person name="Wang J."/>
            <person name="Shi W."/>
            <person name="Du L."/>
            <person name="Sun Y."/>
            <person name="Zhan W."/>
            <person name="Jiang J.F."/>
            <person name="Wang Q."/>
            <person name="Zhang B."/>
            <person name="Ji P."/>
            <person name="Bell-Sakyi L."/>
            <person name="Cui X.M."/>
            <person name="Yuan T.T."/>
            <person name="Jiang B.G."/>
            <person name="Yang W.F."/>
            <person name="Lam T.T."/>
            <person name="Chang Q.C."/>
            <person name="Ding S.J."/>
            <person name="Wang X.J."/>
            <person name="Zhu J.G."/>
            <person name="Ruan X.D."/>
            <person name="Zhao L."/>
            <person name="Wei J.T."/>
            <person name="Ye R.Z."/>
            <person name="Que T.C."/>
            <person name="Du C.H."/>
            <person name="Zhou Y.H."/>
            <person name="Cheng J.X."/>
            <person name="Dai P.F."/>
            <person name="Guo W.B."/>
            <person name="Han X.H."/>
            <person name="Huang E.J."/>
            <person name="Li L.F."/>
            <person name="Wei W."/>
            <person name="Gao Y.C."/>
            <person name="Liu J.Z."/>
            <person name="Shao H.Z."/>
            <person name="Wang X."/>
            <person name="Wang C.C."/>
            <person name="Yang T.C."/>
            <person name="Huo Q.B."/>
            <person name="Li W."/>
            <person name="Chen H.Y."/>
            <person name="Chen S.E."/>
            <person name="Zhou L.G."/>
            <person name="Ni X.B."/>
            <person name="Tian J.H."/>
            <person name="Sheng Y."/>
            <person name="Liu T."/>
            <person name="Pan Y.S."/>
            <person name="Xia L.Y."/>
            <person name="Li J."/>
            <person name="Zhao F."/>
            <person name="Cao W.C."/>
        </authorList>
    </citation>
    <scope>NUCLEOTIDE SEQUENCE</scope>
    <source>
        <strain evidence="2">Rmic-2018</strain>
    </source>
</reference>
<dbReference type="AlphaFoldDB" id="A0A9J6CVX8"/>
<proteinExistence type="predicted"/>
<reference evidence="2" key="2">
    <citation type="submission" date="2021-09" db="EMBL/GenBank/DDBJ databases">
        <authorList>
            <person name="Jia N."/>
            <person name="Wang J."/>
            <person name="Shi W."/>
            <person name="Du L."/>
            <person name="Sun Y."/>
            <person name="Zhan W."/>
            <person name="Jiang J."/>
            <person name="Wang Q."/>
            <person name="Zhang B."/>
            <person name="Ji P."/>
            <person name="Sakyi L.B."/>
            <person name="Cui X."/>
            <person name="Yuan T."/>
            <person name="Jiang B."/>
            <person name="Yang W."/>
            <person name="Lam T.T.-Y."/>
            <person name="Chang Q."/>
            <person name="Ding S."/>
            <person name="Wang X."/>
            <person name="Zhu J."/>
            <person name="Ruan X."/>
            <person name="Zhao L."/>
            <person name="Wei J."/>
            <person name="Que T."/>
            <person name="Du C."/>
            <person name="Cheng J."/>
            <person name="Dai P."/>
            <person name="Han X."/>
            <person name="Huang E."/>
            <person name="Gao Y."/>
            <person name="Liu J."/>
            <person name="Shao H."/>
            <person name="Ye R."/>
            <person name="Li L."/>
            <person name="Wei W."/>
            <person name="Wang X."/>
            <person name="Wang C."/>
            <person name="Huo Q."/>
            <person name="Li W."/>
            <person name="Guo W."/>
            <person name="Chen H."/>
            <person name="Chen S."/>
            <person name="Zhou L."/>
            <person name="Zhou L."/>
            <person name="Ni X."/>
            <person name="Tian J."/>
            <person name="Zhou Y."/>
            <person name="Sheng Y."/>
            <person name="Liu T."/>
            <person name="Pan Y."/>
            <person name="Xia L."/>
            <person name="Li J."/>
            <person name="Zhao F."/>
            <person name="Cao W."/>
        </authorList>
    </citation>
    <scope>NUCLEOTIDE SEQUENCE</scope>
    <source>
        <strain evidence="2">Rmic-2018</strain>
        <tissue evidence="2">Larvae</tissue>
    </source>
</reference>
<dbReference type="Proteomes" id="UP000821866">
    <property type="component" value="Unassembled WGS sequence"/>
</dbReference>
<organism evidence="2 3">
    <name type="scientific">Rhipicephalus microplus</name>
    <name type="common">Cattle tick</name>
    <name type="synonym">Boophilus microplus</name>
    <dbReference type="NCBI Taxonomy" id="6941"/>
    <lineage>
        <taxon>Eukaryota</taxon>
        <taxon>Metazoa</taxon>
        <taxon>Ecdysozoa</taxon>
        <taxon>Arthropoda</taxon>
        <taxon>Chelicerata</taxon>
        <taxon>Arachnida</taxon>
        <taxon>Acari</taxon>
        <taxon>Parasitiformes</taxon>
        <taxon>Ixodida</taxon>
        <taxon>Ixodoidea</taxon>
        <taxon>Ixodidae</taxon>
        <taxon>Rhipicephalinae</taxon>
        <taxon>Rhipicephalus</taxon>
        <taxon>Boophilus</taxon>
    </lineage>
</organism>
<sequence length="377" mass="40172">MPEGAQPHQPSPLLRPAHTEPAVLAPAPKAAVAQATPPTPKQRQETPESSGLEASPHQARPDIRTNSPHVRASIASEEAIDTSAPLVPKEQRGSLERAKKTKKQITGPAVRSGPIRVAPTDVTLSKPSKNVAASPPPEGPGAAVDPGTTPTKQVRRWSREHQAVHYGGCRQGHQRWRIALSSKPPTKSPSPNNVTRVQGPPRATAFKTKDFALTVPLPFSLREAFAANECCGSPALPKKHETPGTNSGTGQGSSGGGEKSKAAGGENMTARPSNDSGGVRESDMLGAKPNKPPRMNNMTFTKSSERVRLTSTLRPRASTVDRVPWAQSPGINGHRVDFLDFTRPDQTPSYGNGQMVYVWRLQLGNFIGSDNKLCATA</sequence>
<feature type="compositionally biased region" description="Low complexity" evidence="1">
    <location>
        <begin position="21"/>
        <end position="36"/>
    </location>
</feature>
<evidence type="ECO:0000313" key="2">
    <source>
        <dbReference type="EMBL" id="KAH7934576.1"/>
    </source>
</evidence>
<feature type="compositionally biased region" description="Gly residues" evidence="1">
    <location>
        <begin position="247"/>
        <end position="257"/>
    </location>
</feature>
<name>A0A9J6CVX8_RHIMP</name>
<dbReference type="EMBL" id="JABSTU010006220">
    <property type="protein sequence ID" value="KAH7934576.1"/>
    <property type="molecule type" value="Genomic_DNA"/>
</dbReference>
<evidence type="ECO:0000256" key="1">
    <source>
        <dbReference type="SAM" id="MobiDB-lite"/>
    </source>
</evidence>
<feature type="compositionally biased region" description="Basic and acidic residues" evidence="1">
    <location>
        <begin position="89"/>
        <end position="98"/>
    </location>
</feature>
<protein>
    <submittedName>
        <fullName evidence="2">Uncharacterized protein</fullName>
    </submittedName>
</protein>
<accession>A0A9J6CVX8</accession>
<keyword evidence="3" id="KW-1185">Reference proteome</keyword>
<feature type="compositionally biased region" description="Low complexity" evidence="1">
    <location>
        <begin position="181"/>
        <end position="191"/>
    </location>
</feature>
<evidence type="ECO:0000313" key="3">
    <source>
        <dbReference type="Proteomes" id="UP000821866"/>
    </source>
</evidence>
<feature type="region of interest" description="Disordered" evidence="1">
    <location>
        <begin position="1"/>
        <end position="203"/>
    </location>
</feature>